<evidence type="ECO:0000313" key="1">
    <source>
        <dbReference type="EMBL" id="EMZ21348.1"/>
    </source>
</evidence>
<proteinExistence type="predicted"/>
<gene>
    <name evidence="1" type="ORF">C823_04596</name>
</gene>
<dbReference type="AlphaFoldDB" id="N2A4G7"/>
<protein>
    <submittedName>
        <fullName evidence="1">Uncharacterized protein</fullName>
    </submittedName>
</protein>
<comment type="caution">
    <text evidence="1">The sequence shown here is derived from an EMBL/GenBank/DDBJ whole genome shotgun (WGS) entry which is preliminary data.</text>
</comment>
<dbReference type="OrthoDB" id="2066958at2"/>
<accession>N2A4G7</accession>
<evidence type="ECO:0000313" key="2">
    <source>
        <dbReference type="Proteomes" id="UP000012589"/>
    </source>
</evidence>
<name>N2A4G7_9FIRM</name>
<dbReference type="EMBL" id="AQFT01000134">
    <property type="protein sequence ID" value="EMZ21348.1"/>
    <property type="molecule type" value="Genomic_DNA"/>
</dbReference>
<dbReference type="HOGENOM" id="CLU_1649576_0_0_9"/>
<sequence>MRTKVVCFNCGYRSLFNENKCPSCGNVLDKISILDAIKLDKLSGEQSILKWIENKSGHPISEDGLLLHKKYIEKRKQERVKKEEAYQAKLKAEQEAKLKAMTQKALDKVNNIPKCPICGSTNINKITLTTRAVKTATFGVVGAIDDADKTYKCGNCGSRF</sequence>
<reference evidence="1 2" key="1">
    <citation type="journal article" date="2014" name="Genome Announc.">
        <title>Draft genome sequences of the altered schaedler flora, a defined bacterial community from gnotobiotic mice.</title>
        <authorList>
            <person name="Wannemuehler M.J."/>
            <person name="Overstreet A.M."/>
            <person name="Ward D.V."/>
            <person name="Phillips G.J."/>
        </authorList>
    </citation>
    <scope>NUCLEOTIDE SEQUENCE [LARGE SCALE GENOMIC DNA]</scope>
    <source>
        <strain evidence="1 2">ASF492</strain>
    </source>
</reference>
<organism evidence="1 2">
    <name type="scientific">Eubacterium plexicaudatum ASF492</name>
    <dbReference type="NCBI Taxonomy" id="1235802"/>
    <lineage>
        <taxon>Bacteria</taxon>
        <taxon>Bacillati</taxon>
        <taxon>Bacillota</taxon>
        <taxon>Clostridia</taxon>
        <taxon>Eubacteriales</taxon>
        <taxon>Eubacteriaceae</taxon>
        <taxon>Eubacterium</taxon>
    </lineage>
</organism>
<keyword evidence="2" id="KW-1185">Reference proteome</keyword>
<dbReference type="Proteomes" id="UP000012589">
    <property type="component" value="Unassembled WGS sequence"/>
</dbReference>